<accession>A0A1E3JRY1</accession>
<dbReference type="GeneID" id="30191703"/>
<evidence type="ECO:0000313" key="3">
    <source>
        <dbReference type="Proteomes" id="UP000094819"/>
    </source>
</evidence>
<name>A0A1E3JRY1_9TREE</name>
<dbReference type="AlphaFoldDB" id="A0A1E3JRY1"/>
<keyword evidence="3" id="KW-1185">Reference proteome</keyword>
<evidence type="ECO:0000256" key="1">
    <source>
        <dbReference type="SAM" id="MobiDB-lite"/>
    </source>
</evidence>
<feature type="region of interest" description="Disordered" evidence="1">
    <location>
        <begin position="27"/>
        <end position="49"/>
    </location>
</feature>
<evidence type="ECO:0000313" key="2">
    <source>
        <dbReference type="EMBL" id="ODO03639.1"/>
    </source>
</evidence>
<organism evidence="2 3">
    <name type="scientific">Cryptococcus wingfieldii CBS 7118</name>
    <dbReference type="NCBI Taxonomy" id="1295528"/>
    <lineage>
        <taxon>Eukaryota</taxon>
        <taxon>Fungi</taxon>
        <taxon>Dikarya</taxon>
        <taxon>Basidiomycota</taxon>
        <taxon>Agaricomycotina</taxon>
        <taxon>Tremellomycetes</taxon>
        <taxon>Tremellales</taxon>
        <taxon>Cryptococcaceae</taxon>
        <taxon>Cryptococcus</taxon>
    </lineage>
</organism>
<gene>
    <name evidence="2" type="ORF">L198_02490</name>
</gene>
<protein>
    <submittedName>
        <fullName evidence="2">Uncharacterized protein</fullName>
    </submittedName>
</protein>
<comment type="caution">
    <text evidence="2">The sequence shown here is derived from an EMBL/GenBank/DDBJ whole genome shotgun (WGS) entry which is preliminary data.</text>
</comment>
<dbReference type="Proteomes" id="UP000094819">
    <property type="component" value="Unassembled WGS sequence"/>
</dbReference>
<dbReference type="EMBL" id="AWGH01000005">
    <property type="protein sequence ID" value="ODO03639.1"/>
    <property type="molecule type" value="Genomic_DNA"/>
</dbReference>
<sequence length="194" mass="21528">MLSYFEPPEEEHCYICFRLFLTQTASPPSPAAPLPTQPKSGNSPSQYRLSQTGLGLKRMKRTMSAEWDFSFLMRIRIKTTKSMERLATEGSFRSTSTFPSSIKFSRRRDNTAERAGPGGKTGAGGVWSKGGGDFRGFKVGLVKKGNSRTILRLLLSPFSRPHLLDTFILISLSPSDDVRNALQPLPTAFNGRHV</sequence>
<feature type="region of interest" description="Disordered" evidence="1">
    <location>
        <begin position="104"/>
        <end position="127"/>
    </location>
</feature>
<feature type="compositionally biased region" description="Pro residues" evidence="1">
    <location>
        <begin position="27"/>
        <end position="36"/>
    </location>
</feature>
<proteinExistence type="predicted"/>
<dbReference type="RefSeq" id="XP_019033690.1">
    <property type="nucleotide sequence ID" value="XM_019174638.1"/>
</dbReference>
<feature type="compositionally biased region" description="Gly residues" evidence="1">
    <location>
        <begin position="116"/>
        <end position="127"/>
    </location>
</feature>
<reference evidence="2 3" key="1">
    <citation type="submission" date="2016-06" db="EMBL/GenBank/DDBJ databases">
        <title>Evolution of pathogenesis and genome organization in the Tremellales.</title>
        <authorList>
            <person name="Cuomo C."/>
            <person name="Litvintseva A."/>
            <person name="Heitman J."/>
            <person name="Chen Y."/>
            <person name="Sun S."/>
            <person name="Springer D."/>
            <person name="Dromer F."/>
            <person name="Young S."/>
            <person name="Zeng Q."/>
            <person name="Chapman S."/>
            <person name="Gujja S."/>
            <person name="Saif S."/>
            <person name="Birren B."/>
        </authorList>
    </citation>
    <scope>NUCLEOTIDE SEQUENCE [LARGE SCALE GENOMIC DNA]</scope>
    <source>
        <strain evidence="2 3">CBS 7118</strain>
    </source>
</reference>
<feature type="compositionally biased region" description="Polar residues" evidence="1">
    <location>
        <begin position="39"/>
        <end position="49"/>
    </location>
</feature>